<dbReference type="EMBL" id="AP012338">
    <property type="protein sequence ID" value="BAM02458.1"/>
    <property type="molecule type" value="Genomic_DNA"/>
</dbReference>
<dbReference type="KEGG" id="phm:PSMK_02990"/>
<dbReference type="Proteomes" id="UP000007881">
    <property type="component" value="Chromosome"/>
</dbReference>
<sequence>MPEDLHLPMRTFLLPGIASDAELLEPQAKRLGPGLVVPPWIEPEGKHEALAHYAGRFAEGLELPADGGPYALGGVSFGGMLSLELARILDPQPACVVLISSARSGDAIPRSLWYWEKMAAILDPWWMKELSRGIAQPLTWGGGEAAASAERFRAMVGRLSPAFFQWSVEACVSWEGPGPLTEFFPPIAQIHGSDDAVVRCVPEQCDEVVEGAGHLMNLTHERTVNRFVFEAVNRRIGRR</sequence>
<gene>
    <name evidence="2" type="ordered locus">PSMK_02990</name>
</gene>
<evidence type="ECO:0000313" key="3">
    <source>
        <dbReference type="Proteomes" id="UP000007881"/>
    </source>
</evidence>
<reference evidence="2 3" key="1">
    <citation type="submission" date="2012-02" db="EMBL/GenBank/DDBJ databases">
        <title>Complete genome sequence of Phycisphaera mikurensis NBRC 102666.</title>
        <authorList>
            <person name="Ankai A."/>
            <person name="Hosoyama A."/>
            <person name="Terui Y."/>
            <person name="Sekine M."/>
            <person name="Fukai R."/>
            <person name="Kato Y."/>
            <person name="Nakamura S."/>
            <person name="Yamada-Narita S."/>
            <person name="Kawakoshi A."/>
            <person name="Fukunaga Y."/>
            <person name="Yamazaki S."/>
            <person name="Fujita N."/>
        </authorList>
    </citation>
    <scope>NUCLEOTIDE SEQUENCE [LARGE SCALE GENOMIC DNA]</scope>
    <source>
        <strain evidence="3">NBRC 102666 / KCTC 22515 / FYK2301M01</strain>
    </source>
</reference>
<keyword evidence="3" id="KW-1185">Reference proteome</keyword>
<feature type="domain" description="AB hydrolase-1" evidence="1">
    <location>
        <begin position="51"/>
        <end position="224"/>
    </location>
</feature>
<dbReference type="STRING" id="1142394.PSMK_02990"/>
<dbReference type="Gene3D" id="3.40.50.1820">
    <property type="entry name" value="alpha/beta hydrolase"/>
    <property type="match status" value="1"/>
</dbReference>
<dbReference type="InterPro" id="IPR029058">
    <property type="entry name" value="AB_hydrolase_fold"/>
</dbReference>
<dbReference type="RefSeq" id="WP_014435678.1">
    <property type="nucleotide sequence ID" value="NC_017080.1"/>
</dbReference>
<organism evidence="2 3">
    <name type="scientific">Phycisphaera mikurensis (strain NBRC 102666 / KCTC 22515 / FYK2301M01)</name>
    <dbReference type="NCBI Taxonomy" id="1142394"/>
    <lineage>
        <taxon>Bacteria</taxon>
        <taxon>Pseudomonadati</taxon>
        <taxon>Planctomycetota</taxon>
        <taxon>Phycisphaerae</taxon>
        <taxon>Phycisphaerales</taxon>
        <taxon>Phycisphaeraceae</taxon>
        <taxon>Phycisphaera</taxon>
    </lineage>
</organism>
<evidence type="ECO:0000259" key="1">
    <source>
        <dbReference type="Pfam" id="PF12697"/>
    </source>
</evidence>
<dbReference type="Pfam" id="PF12697">
    <property type="entry name" value="Abhydrolase_6"/>
    <property type="match status" value="1"/>
</dbReference>
<dbReference type="eggNOG" id="COG3319">
    <property type="taxonomic scope" value="Bacteria"/>
</dbReference>
<dbReference type="InterPro" id="IPR000073">
    <property type="entry name" value="AB_hydrolase_1"/>
</dbReference>
<accession>I0IB20</accession>
<protein>
    <recommendedName>
        <fullName evidence="1">AB hydrolase-1 domain-containing protein</fullName>
    </recommendedName>
</protein>
<dbReference type="OrthoDB" id="211846at2"/>
<proteinExistence type="predicted"/>
<dbReference type="HOGENOM" id="CLU_1160241_0_0_0"/>
<evidence type="ECO:0000313" key="2">
    <source>
        <dbReference type="EMBL" id="BAM02458.1"/>
    </source>
</evidence>
<dbReference type="SUPFAM" id="SSF53474">
    <property type="entry name" value="alpha/beta-Hydrolases"/>
    <property type="match status" value="1"/>
</dbReference>
<dbReference type="AlphaFoldDB" id="I0IB20"/>
<name>I0IB20_PHYMF</name>